<protein>
    <submittedName>
        <fullName evidence="1">Uncharacterized protein</fullName>
    </submittedName>
</protein>
<dbReference type="EMBL" id="QKXC01000098">
    <property type="protein sequence ID" value="RBR21762.1"/>
    <property type="molecule type" value="Genomic_DNA"/>
</dbReference>
<gene>
    <name evidence="1" type="ORF">FIESC28_04752</name>
</gene>
<keyword evidence="2" id="KW-1185">Reference proteome</keyword>
<sequence>MYSDGSPDTSNVEVLGTQHRQAFERALARVLETEVAEQTFAQIIDGLPTRRSFSEFNPLPDAHPTRAHTELCPEYQRWANEPRDMNRLDSHRDPTPFCHGSYIDIDRYPNGAADAAGYWAEAKIFGGVLVFDRGESEVECKELYLHAGLLSGPYTLFPLTTEQFQSLLDFLLRDDFGTEKPKNPMPLRATSRNKWRWSEWDAIAQHHIFRDKYERSFSPNRPRPDYRSSMDWPEIADDLYLINEMHNHRNGEPIDKERIRTALENLKQITPSSPCWPDGPLKHAWTNVLFEETTNGSDHTTDQA</sequence>
<dbReference type="Proteomes" id="UP000253153">
    <property type="component" value="Unassembled WGS sequence"/>
</dbReference>
<proteinExistence type="predicted"/>
<dbReference type="AlphaFoldDB" id="A0A366RYA4"/>
<comment type="caution">
    <text evidence="1">The sequence shown here is derived from an EMBL/GenBank/DDBJ whole genome shotgun (WGS) entry which is preliminary data.</text>
</comment>
<reference evidence="1 2" key="1">
    <citation type="submission" date="2018-06" db="EMBL/GenBank/DDBJ databases">
        <title>Fusarium incarnatum-equiseti species complex species 28.</title>
        <authorList>
            <person name="Gardiner D.M."/>
        </authorList>
    </citation>
    <scope>NUCLEOTIDE SEQUENCE [LARGE SCALE GENOMIC DNA]</scope>
    <source>
        <strain evidence="1 2">FIESC_28</strain>
    </source>
</reference>
<dbReference type="RefSeq" id="XP_031017036.1">
    <property type="nucleotide sequence ID" value="XM_031158899.1"/>
</dbReference>
<evidence type="ECO:0000313" key="1">
    <source>
        <dbReference type="EMBL" id="RBR21762.1"/>
    </source>
</evidence>
<organism evidence="1 2">
    <name type="scientific">Fusarium coffeatum</name>
    <dbReference type="NCBI Taxonomy" id="231269"/>
    <lineage>
        <taxon>Eukaryota</taxon>
        <taxon>Fungi</taxon>
        <taxon>Dikarya</taxon>
        <taxon>Ascomycota</taxon>
        <taxon>Pezizomycotina</taxon>
        <taxon>Sordariomycetes</taxon>
        <taxon>Hypocreomycetidae</taxon>
        <taxon>Hypocreales</taxon>
        <taxon>Nectriaceae</taxon>
        <taxon>Fusarium</taxon>
        <taxon>Fusarium incarnatum-equiseti species complex</taxon>
    </lineage>
</organism>
<dbReference type="OrthoDB" id="5346581at2759"/>
<accession>A0A366RYA4</accession>
<dbReference type="GeneID" id="41994195"/>
<evidence type="ECO:0000313" key="2">
    <source>
        <dbReference type="Proteomes" id="UP000253153"/>
    </source>
</evidence>
<name>A0A366RYA4_9HYPO</name>